<feature type="binding site" evidence="9">
    <location>
        <position position="461"/>
    </location>
    <ligand>
        <name>Zn(2+)</name>
        <dbReference type="ChEBI" id="CHEBI:29105"/>
        <label>1</label>
    </ligand>
</feature>
<evidence type="ECO:0000256" key="11">
    <source>
        <dbReference type="RuleBase" id="RU361213"/>
    </source>
</evidence>
<dbReference type="Pfam" id="PF12998">
    <property type="entry name" value="ING"/>
    <property type="match status" value="1"/>
</dbReference>
<keyword evidence="4 10" id="KW-0863">Zinc-finger</keyword>
<evidence type="ECO:0000313" key="15">
    <source>
        <dbReference type="Proteomes" id="UP000030161"/>
    </source>
</evidence>
<dbReference type="InterPro" id="IPR019786">
    <property type="entry name" value="Zinc_finger_PHD-type_CS"/>
</dbReference>
<feature type="site" description="Histone H3K4me3 binding" evidence="8">
    <location>
        <position position="444"/>
    </location>
</feature>
<dbReference type="PROSITE" id="PS50016">
    <property type="entry name" value="ZF_PHD_2"/>
    <property type="match status" value="1"/>
</dbReference>
<keyword evidence="7 11" id="KW-0539">Nucleus</keyword>
<keyword evidence="5 9" id="KW-0862">Zinc</keyword>
<name>A0AB34PW72_CANAX</name>
<evidence type="ECO:0000256" key="12">
    <source>
        <dbReference type="SAM" id="MobiDB-lite"/>
    </source>
</evidence>
<feature type="region of interest" description="Disordered" evidence="12">
    <location>
        <begin position="1"/>
        <end position="23"/>
    </location>
</feature>
<feature type="compositionally biased region" description="Low complexity" evidence="12">
    <location>
        <begin position="280"/>
        <end position="297"/>
    </location>
</feature>
<evidence type="ECO:0000256" key="5">
    <source>
        <dbReference type="ARBA" id="ARBA00022833"/>
    </source>
</evidence>
<dbReference type="Proteomes" id="UP000030161">
    <property type="component" value="Unassembled WGS sequence"/>
</dbReference>
<dbReference type="GO" id="GO:0033698">
    <property type="term" value="C:Rpd3L complex"/>
    <property type="evidence" value="ECO:0007669"/>
    <property type="project" value="TreeGrafter"/>
</dbReference>
<dbReference type="InterPro" id="IPR019787">
    <property type="entry name" value="Znf_PHD-finger"/>
</dbReference>
<dbReference type="CDD" id="cd15505">
    <property type="entry name" value="PHD_ING"/>
    <property type="match status" value="1"/>
</dbReference>
<evidence type="ECO:0000256" key="7">
    <source>
        <dbReference type="ARBA" id="ARBA00023242"/>
    </source>
</evidence>
<feature type="compositionally biased region" description="Basic and acidic residues" evidence="12">
    <location>
        <begin position="244"/>
        <end position="264"/>
    </location>
</feature>
<feature type="binding site" evidence="9">
    <location>
        <position position="436"/>
    </location>
    <ligand>
        <name>Zn(2+)</name>
        <dbReference type="ChEBI" id="CHEBI:29105"/>
        <label>1</label>
    </ligand>
</feature>
<feature type="binding site" evidence="9">
    <location>
        <position position="447"/>
    </location>
    <ligand>
        <name>Zn(2+)</name>
        <dbReference type="ChEBI" id="CHEBI:29105"/>
        <label>2</label>
    </ligand>
</feature>
<dbReference type="AlphaFoldDB" id="A0AB34PW72"/>
<feature type="site" description="Histone H3K4me3 binding" evidence="8">
    <location>
        <position position="448"/>
    </location>
</feature>
<evidence type="ECO:0000256" key="9">
    <source>
        <dbReference type="PIRSR" id="PIRSR628651-51"/>
    </source>
</evidence>
<dbReference type="SMART" id="SM01408">
    <property type="entry name" value="ING"/>
    <property type="match status" value="1"/>
</dbReference>
<dbReference type="SUPFAM" id="SSF57903">
    <property type="entry name" value="FYVE/PHD zinc finger"/>
    <property type="match status" value="1"/>
</dbReference>
<feature type="domain" description="PHD-type" evidence="13">
    <location>
        <begin position="431"/>
        <end position="480"/>
    </location>
</feature>
<dbReference type="InterPro" id="IPR013083">
    <property type="entry name" value="Znf_RING/FYVE/PHD"/>
</dbReference>
<dbReference type="PANTHER" id="PTHR10333">
    <property type="entry name" value="INHIBITOR OF GROWTH PROTEIN"/>
    <property type="match status" value="1"/>
</dbReference>
<evidence type="ECO:0000259" key="13">
    <source>
        <dbReference type="PROSITE" id="PS50016"/>
    </source>
</evidence>
<evidence type="ECO:0000256" key="6">
    <source>
        <dbReference type="ARBA" id="ARBA00022853"/>
    </source>
</evidence>
<feature type="region of interest" description="Disordered" evidence="12">
    <location>
        <begin position="201"/>
        <end position="429"/>
    </location>
</feature>
<dbReference type="InterPro" id="IPR011011">
    <property type="entry name" value="Znf_FYVE_PHD"/>
</dbReference>
<comment type="subcellular location">
    <subcellularLocation>
        <location evidence="1 11">Nucleus</location>
    </subcellularLocation>
</comment>
<reference evidence="14 15" key="1">
    <citation type="submission" date="2013-12" db="EMBL/GenBank/DDBJ databases">
        <title>The Genome Sequence of Candida albicans P78048.</title>
        <authorList>
            <consortium name="The Broad Institute Genome Sequencing Platform"/>
            <consortium name="The Broad Institute Genome Sequencing Center for Infectious Disease"/>
            <person name="Cuomo C."/>
            <person name="Bennett R."/>
            <person name="Hirakawa M."/>
            <person name="Noverr M."/>
            <person name="Mitchell A."/>
            <person name="Young S.K."/>
            <person name="Zeng Q."/>
            <person name="Gargeya S."/>
            <person name="Fitzgerald M."/>
            <person name="Abouelleil A."/>
            <person name="Alvarado L."/>
            <person name="Berlin A.M."/>
            <person name="Chapman S.B."/>
            <person name="Dewar J."/>
            <person name="Goldberg J."/>
            <person name="Griggs A."/>
            <person name="Gujja S."/>
            <person name="Hansen M."/>
            <person name="Howarth C."/>
            <person name="Imamovic A."/>
            <person name="Larimer J."/>
            <person name="McCowan C."/>
            <person name="Murphy C."/>
            <person name="Pearson M."/>
            <person name="Priest M."/>
            <person name="Roberts A."/>
            <person name="Saif S."/>
            <person name="Shea T."/>
            <person name="Sykes S."/>
            <person name="Wortman J."/>
            <person name="Nusbaum C."/>
            <person name="Birren B."/>
        </authorList>
    </citation>
    <scope>NUCLEOTIDE SEQUENCE [LARGE SCALE GENOMIC DNA]</scope>
    <source>
        <strain evidence="14 15">P78048</strain>
    </source>
</reference>
<dbReference type="Gene3D" id="3.30.40.10">
    <property type="entry name" value="Zinc/RING finger domain, C3HC4 (zinc finger)"/>
    <property type="match status" value="1"/>
</dbReference>
<keyword evidence="6 11" id="KW-0156">Chromatin regulator</keyword>
<dbReference type="EMBL" id="AJIX01000013">
    <property type="protein sequence ID" value="KGR13993.1"/>
    <property type="molecule type" value="Genomic_DNA"/>
</dbReference>
<feature type="binding site" evidence="9">
    <location>
        <position position="458"/>
    </location>
    <ligand>
        <name>Zn(2+)</name>
        <dbReference type="ChEBI" id="CHEBI:29105"/>
        <label>1</label>
    </ligand>
</feature>
<sequence length="482" mass="51877">MRTKQQQQQQQQSNSSSGVANNQKSYGYTTRIKSNSSVTNGGNVGATLTESRIITNINELLPGLNDISDAFEALPIDLIRYFTLLKEIDAKCINTIPQINHLINQYITNLHQDKNVTTTTTTTTTNDDNTIDLNKKLETRRLNLIKNKINEVIPCLEEKMHVTSVASDLLKKHMYRINQDYKLILLNNEIPQSIRIGPLNHPAMINDTHTTSSSSTTSTGNGTGGGGGTNNNHGGNNSVQSQRSESRREALAARKANKEDDRENNTATGGSGRKKKKEQNNNNNSTASGADGNNGSNGKKRNRDDKSNNTGSGNDLKKKKKSNNNDQSDNRRRGEDENGKGDGETSFNSGNAKNDPHGKLKTTTTGNLVGGSSTTTTVSSSSTTSSSATTTTTSSTTTTKNSGSTGASTATATGASGAKGSSSSSSGNNEPTYCYCNQVSFGEMVGCDGDDCKREWFHLPCIGFKNPPKGKWYCDDCLKKLK</sequence>
<comment type="caution">
    <text evidence="14">The sequence shown here is derived from an EMBL/GenBank/DDBJ whole genome shotgun (WGS) entry which is preliminary data.</text>
</comment>
<keyword evidence="3 9" id="KW-0479">Metal-binding</keyword>
<evidence type="ECO:0000256" key="4">
    <source>
        <dbReference type="ARBA" id="ARBA00022771"/>
    </source>
</evidence>
<proteinExistence type="inferred from homology"/>
<dbReference type="GO" id="GO:0008270">
    <property type="term" value="F:zinc ion binding"/>
    <property type="evidence" value="ECO:0007669"/>
    <property type="project" value="UniProtKB-KW"/>
</dbReference>
<feature type="compositionally biased region" description="Low complexity" evidence="12">
    <location>
        <begin position="362"/>
        <end position="427"/>
    </location>
</feature>
<comment type="function">
    <text evidence="11">Component of an histone acetyltransferase complex.</text>
</comment>
<evidence type="ECO:0000256" key="2">
    <source>
        <dbReference type="ARBA" id="ARBA00010210"/>
    </source>
</evidence>
<evidence type="ECO:0000313" key="14">
    <source>
        <dbReference type="EMBL" id="KGR13993.1"/>
    </source>
</evidence>
<dbReference type="GO" id="GO:0006325">
    <property type="term" value="P:chromatin organization"/>
    <property type="evidence" value="ECO:0007669"/>
    <property type="project" value="UniProtKB-KW"/>
</dbReference>
<feature type="compositionally biased region" description="Low complexity" evidence="12">
    <location>
        <begin position="208"/>
        <end position="220"/>
    </location>
</feature>
<organism evidence="14 15">
    <name type="scientific">Candida albicans P78048</name>
    <dbReference type="NCBI Taxonomy" id="1094989"/>
    <lineage>
        <taxon>Eukaryota</taxon>
        <taxon>Fungi</taxon>
        <taxon>Dikarya</taxon>
        <taxon>Ascomycota</taxon>
        <taxon>Saccharomycotina</taxon>
        <taxon>Pichiomycetes</taxon>
        <taxon>Debaryomycetaceae</taxon>
        <taxon>Candida/Lodderomyces clade</taxon>
        <taxon>Candida</taxon>
    </lineage>
</organism>
<feature type="binding site" evidence="9">
    <location>
        <position position="452"/>
    </location>
    <ligand>
        <name>Zn(2+)</name>
        <dbReference type="ChEBI" id="CHEBI:29105"/>
        <label>2</label>
    </ligand>
</feature>
<feature type="binding site" evidence="9">
    <location>
        <position position="474"/>
    </location>
    <ligand>
        <name>Zn(2+)</name>
        <dbReference type="ChEBI" id="CHEBI:29105"/>
        <label>2</label>
    </ligand>
</feature>
<evidence type="ECO:0000256" key="1">
    <source>
        <dbReference type="ARBA" id="ARBA00004123"/>
    </source>
</evidence>
<dbReference type="InterPro" id="IPR001965">
    <property type="entry name" value="Znf_PHD"/>
</dbReference>
<dbReference type="PROSITE" id="PS01359">
    <property type="entry name" value="ZF_PHD_1"/>
    <property type="match status" value="1"/>
</dbReference>
<protein>
    <recommendedName>
        <fullName evidence="11">Chromatin modification-related protein</fullName>
    </recommendedName>
</protein>
<dbReference type="SMART" id="SM00249">
    <property type="entry name" value="PHD"/>
    <property type="match status" value="1"/>
</dbReference>
<accession>A0AB34PW72</accession>
<comment type="subunit">
    <text evidence="11">Component of an histone acetyltransferase complex. Interacts with H3K4me3 and to a lesser extent with H3K4me2.</text>
</comment>
<dbReference type="FunFam" id="3.30.40.10:FF:000016">
    <property type="entry name" value="Inhibitor of growth protein"/>
    <property type="match status" value="1"/>
</dbReference>
<feature type="binding site" evidence="9">
    <location>
        <position position="434"/>
    </location>
    <ligand>
        <name>Zn(2+)</name>
        <dbReference type="ChEBI" id="CHEBI:29105"/>
        <label>1</label>
    </ligand>
</feature>
<feature type="compositionally biased region" description="Basic and acidic residues" evidence="12">
    <location>
        <begin position="328"/>
        <end position="343"/>
    </location>
</feature>
<comment type="similarity">
    <text evidence="2 11">Belongs to the ING family.</text>
</comment>
<gene>
    <name evidence="14" type="ORF">MG3_02427</name>
</gene>
<feature type="compositionally biased region" description="Low complexity" evidence="12">
    <location>
        <begin position="230"/>
        <end position="243"/>
    </location>
</feature>
<comment type="domain">
    <text evidence="11">The PHD-type zinc finger mediates the binding to H3K4me3.</text>
</comment>
<evidence type="ECO:0000256" key="3">
    <source>
        <dbReference type="ARBA" id="ARBA00022723"/>
    </source>
</evidence>
<evidence type="ECO:0000256" key="10">
    <source>
        <dbReference type="PROSITE-ProRule" id="PRU00146"/>
    </source>
</evidence>
<dbReference type="InterPro" id="IPR024610">
    <property type="entry name" value="ING_N_histone-binding"/>
</dbReference>
<dbReference type="GO" id="GO:0006355">
    <property type="term" value="P:regulation of DNA-templated transcription"/>
    <property type="evidence" value="ECO:0007669"/>
    <property type="project" value="TreeGrafter"/>
</dbReference>
<feature type="site" description="Histone H3K4me3 binding" evidence="8">
    <location>
        <position position="456"/>
    </location>
</feature>
<feature type="compositionally biased region" description="Low complexity" evidence="12">
    <location>
        <begin position="1"/>
        <end position="17"/>
    </location>
</feature>
<dbReference type="GO" id="GO:0070210">
    <property type="term" value="C:Rpd3L-Expanded complex"/>
    <property type="evidence" value="ECO:0007669"/>
    <property type="project" value="TreeGrafter"/>
</dbReference>
<evidence type="ECO:0000256" key="8">
    <source>
        <dbReference type="PIRSR" id="PIRSR628651-50"/>
    </source>
</evidence>
<dbReference type="CDD" id="cd17016">
    <property type="entry name" value="ING_Pho23p_like"/>
    <property type="match status" value="1"/>
</dbReference>
<feature type="binding site" evidence="9">
    <location>
        <position position="477"/>
    </location>
    <ligand>
        <name>Zn(2+)</name>
        <dbReference type="ChEBI" id="CHEBI:29105"/>
        <label>2</label>
    </ligand>
</feature>
<feature type="site" description="Histone H3K4me3 binding" evidence="8">
    <location>
        <position position="433"/>
    </location>
</feature>
<dbReference type="PANTHER" id="PTHR10333:SF42">
    <property type="entry name" value="INHIBITOR OF GROWTH PROTEIN 5"/>
    <property type="match status" value="1"/>
</dbReference>
<dbReference type="InterPro" id="IPR028651">
    <property type="entry name" value="ING_fam"/>
</dbReference>
<dbReference type="Gene3D" id="6.10.140.1740">
    <property type="match status" value="1"/>
</dbReference>